<dbReference type="Proteomes" id="UP001501204">
    <property type="component" value="Unassembled WGS sequence"/>
</dbReference>
<comment type="caution">
    <text evidence="2">The sequence shown here is derived from an EMBL/GenBank/DDBJ whole genome shotgun (WGS) entry which is preliminary data.</text>
</comment>
<reference evidence="2 3" key="1">
    <citation type="journal article" date="2019" name="Int. J. Syst. Evol. Microbiol.">
        <title>The Global Catalogue of Microorganisms (GCM) 10K type strain sequencing project: providing services to taxonomists for standard genome sequencing and annotation.</title>
        <authorList>
            <consortium name="The Broad Institute Genomics Platform"/>
            <consortium name="The Broad Institute Genome Sequencing Center for Infectious Disease"/>
            <person name="Wu L."/>
            <person name="Ma J."/>
        </authorList>
    </citation>
    <scope>NUCLEOTIDE SEQUENCE [LARGE SCALE GENOMIC DNA]</scope>
    <source>
        <strain evidence="2 3">JCM 14735</strain>
    </source>
</reference>
<protein>
    <submittedName>
        <fullName evidence="2">Uncharacterized protein</fullName>
    </submittedName>
</protein>
<accession>A0ABN2K5U7</accession>
<feature type="region of interest" description="Disordered" evidence="1">
    <location>
        <begin position="35"/>
        <end position="59"/>
    </location>
</feature>
<dbReference type="EMBL" id="BAAAOA010000007">
    <property type="protein sequence ID" value="GAA1748985.1"/>
    <property type="molecule type" value="Genomic_DNA"/>
</dbReference>
<name>A0ABN2K5U7_9MICC</name>
<organism evidence="2 3">
    <name type="scientific">Kocuria aegyptia</name>
    <dbReference type="NCBI Taxonomy" id="330943"/>
    <lineage>
        <taxon>Bacteria</taxon>
        <taxon>Bacillati</taxon>
        <taxon>Actinomycetota</taxon>
        <taxon>Actinomycetes</taxon>
        <taxon>Micrococcales</taxon>
        <taxon>Micrococcaceae</taxon>
        <taxon>Kocuria</taxon>
    </lineage>
</organism>
<evidence type="ECO:0000256" key="1">
    <source>
        <dbReference type="SAM" id="MobiDB-lite"/>
    </source>
</evidence>
<evidence type="ECO:0000313" key="2">
    <source>
        <dbReference type="EMBL" id="GAA1748985.1"/>
    </source>
</evidence>
<gene>
    <name evidence="2" type="ORF">GCM10009767_04760</name>
</gene>
<keyword evidence="3" id="KW-1185">Reference proteome</keyword>
<proteinExistence type="predicted"/>
<feature type="compositionally biased region" description="Polar residues" evidence="1">
    <location>
        <begin position="50"/>
        <end position="59"/>
    </location>
</feature>
<sequence length="59" mass="5925">MTWVSQSAISWSVAKRAVNSRKALSIVEVVGGGLPGDRRAGTPAGAGPGQSNRAGLSGF</sequence>
<evidence type="ECO:0000313" key="3">
    <source>
        <dbReference type="Proteomes" id="UP001501204"/>
    </source>
</evidence>